<evidence type="ECO:0000259" key="1">
    <source>
        <dbReference type="Pfam" id="PF14300"/>
    </source>
</evidence>
<reference evidence="2 3" key="1">
    <citation type="submission" date="2019-02" db="EMBL/GenBank/DDBJ databases">
        <title>Deep-cultivation of Planctomycetes and their phenomic and genomic characterization uncovers novel biology.</title>
        <authorList>
            <person name="Wiegand S."/>
            <person name="Jogler M."/>
            <person name="Boedeker C."/>
            <person name="Pinto D."/>
            <person name="Vollmers J."/>
            <person name="Rivas-Marin E."/>
            <person name="Kohn T."/>
            <person name="Peeters S.H."/>
            <person name="Heuer A."/>
            <person name="Rast P."/>
            <person name="Oberbeckmann S."/>
            <person name="Bunk B."/>
            <person name="Jeske O."/>
            <person name="Meyerdierks A."/>
            <person name="Storesund J.E."/>
            <person name="Kallscheuer N."/>
            <person name="Luecker S."/>
            <person name="Lage O.M."/>
            <person name="Pohl T."/>
            <person name="Merkel B.J."/>
            <person name="Hornburger P."/>
            <person name="Mueller R.-W."/>
            <person name="Bruemmer F."/>
            <person name="Labrenz M."/>
            <person name="Spormann A.M."/>
            <person name="Op Den Camp H."/>
            <person name="Overmann J."/>
            <person name="Amann R."/>
            <person name="Jetten M.S.M."/>
            <person name="Mascher T."/>
            <person name="Medema M.H."/>
            <person name="Devos D.P."/>
            <person name="Kaster A.-K."/>
            <person name="Ovreas L."/>
            <person name="Rohde M."/>
            <person name="Galperin M.Y."/>
            <person name="Jogler C."/>
        </authorList>
    </citation>
    <scope>NUCLEOTIDE SEQUENCE [LARGE SCALE GENOMIC DNA]</scope>
    <source>
        <strain evidence="2 3">Q31b</strain>
    </source>
</reference>
<dbReference type="RefSeq" id="WP_146600796.1">
    <property type="nucleotide sequence ID" value="NZ_SJPY01000005.1"/>
</dbReference>
<keyword evidence="3" id="KW-1185">Reference proteome</keyword>
<dbReference type="InterPro" id="IPR016024">
    <property type="entry name" value="ARM-type_fold"/>
</dbReference>
<proteinExistence type="predicted"/>
<dbReference type="OrthoDB" id="208245at2"/>
<dbReference type="SUPFAM" id="SSF48371">
    <property type="entry name" value="ARM repeat"/>
    <property type="match status" value="1"/>
</dbReference>
<organism evidence="2 3">
    <name type="scientific">Novipirellula aureliae</name>
    <dbReference type="NCBI Taxonomy" id="2527966"/>
    <lineage>
        <taxon>Bacteria</taxon>
        <taxon>Pseudomonadati</taxon>
        <taxon>Planctomycetota</taxon>
        <taxon>Planctomycetia</taxon>
        <taxon>Pirellulales</taxon>
        <taxon>Pirellulaceae</taxon>
        <taxon>Novipirellula</taxon>
    </lineage>
</organism>
<dbReference type="Gene3D" id="1.25.10.10">
    <property type="entry name" value="Leucine-rich Repeat Variant"/>
    <property type="match status" value="1"/>
</dbReference>
<protein>
    <recommendedName>
        <fullName evidence="1">DNA mimic protein DMP19 C-terminal domain-containing protein</fullName>
    </recommendedName>
</protein>
<comment type="caution">
    <text evidence="2">The sequence shown here is derived from an EMBL/GenBank/DDBJ whole genome shotgun (WGS) entry which is preliminary data.</text>
</comment>
<dbReference type="Pfam" id="PF13646">
    <property type="entry name" value="HEAT_2"/>
    <property type="match status" value="1"/>
</dbReference>
<evidence type="ECO:0000313" key="2">
    <source>
        <dbReference type="EMBL" id="TWU40191.1"/>
    </source>
</evidence>
<dbReference type="InterPro" id="IPR025402">
    <property type="entry name" value="DMP19_C"/>
</dbReference>
<dbReference type="Gene3D" id="1.20.1420.60">
    <property type="match status" value="1"/>
</dbReference>
<dbReference type="EMBL" id="SJPY01000005">
    <property type="protein sequence ID" value="TWU40191.1"/>
    <property type="molecule type" value="Genomic_DNA"/>
</dbReference>
<accession>A0A5C6DXS1</accession>
<dbReference type="AlphaFoldDB" id="A0A5C6DXS1"/>
<gene>
    <name evidence="2" type="ORF">Q31b_35360</name>
</gene>
<dbReference type="Pfam" id="PF14300">
    <property type="entry name" value="DMP19"/>
    <property type="match status" value="1"/>
</dbReference>
<evidence type="ECO:0000313" key="3">
    <source>
        <dbReference type="Proteomes" id="UP000315471"/>
    </source>
</evidence>
<dbReference type="Proteomes" id="UP000315471">
    <property type="component" value="Unassembled WGS sequence"/>
</dbReference>
<name>A0A5C6DXS1_9BACT</name>
<dbReference type="InterPro" id="IPR011989">
    <property type="entry name" value="ARM-like"/>
</dbReference>
<sequence>MAKFLIVVIILFAFGLAIRHFARTRAGQTEKSPGFREFVKNPELWNDMIAGHEETDATAELANSWSVEEIRSNVERYVFAPESPRELWELGRVLRSLSPRTNDALMSILADESKQGQLAKLQQGDLLEEAPVMRICELFDGNMPVQAIPLLRPFLSHESDEIRKNCVLAIAETGLPESLPAVERAIEDKDEYVRSYALMGMKRAIEANELSPTVSTGALPFLESLVRRDQNVEDAARILTQLDSARAASFLLSDEILNDNRRYLHEILRVINQFDLEIGRDRVKSLIQTYAGREMKYPNNYALGESLALLGVHKMAEDAALLEEFSNHPDDKVSEGAARGLIASHGLQNFEERIWEKEKSGGWESLNKDQQMYLAVFWLDAEVNNGGHSQYFFNSAGSNWAVAQDGLKAMGFTERLAIFNGVLSLFGEEKPFRNRDERHEQLASVYANNEEAFDKFDSKYYAAIESVEVLLRRFVIQNAESFVQ</sequence>
<feature type="domain" description="DNA mimic protein DMP19 C-terminal" evidence="1">
    <location>
        <begin position="364"/>
        <end position="478"/>
    </location>
</feature>